<dbReference type="CDD" id="cd17546">
    <property type="entry name" value="REC_hyHK_CKI1_RcsC-like"/>
    <property type="match status" value="1"/>
</dbReference>
<dbReference type="Gene3D" id="3.40.50.2300">
    <property type="match status" value="1"/>
</dbReference>
<name>A0A0W8F9G0_9ZZZZ</name>
<dbReference type="PANTHER" id="PTHR45339:SF1">
    <property type="entry name" value="HYBRID SIGNAL TRANSDUCTION HISTIDINE KINASE J"/>
    <property type="match status" value="1"/>
</dbReference>
<keyword evidence="4" id="KW-0808">Transferase</keyword>
<keyword evidence="4" id="KW-0418">Kinase</keyword>
<dbReference type="Pfam" id="PF00072">
    <property type="entry name" value="Response_reg"/>
    <property type="match status" value="1"/>
</dbReference>
<protein>
    <submittedName>
        <fullName evidence="4">Signal transduction histidine kinase</fullName>
    </submittedName>
</protein>
<proteinExistence type="predicted"/>
<dbReference type="EMBL" id="LNQE01001437">
    <property type="protein sequence ID" value="KUG17495.1"/>
    <property type="molecule type" value="Genomic_DNA"/>
</dbReference>
<sequence length="138" mass="15499">MTIRSTLNILIAEDNPVNQKVAQLMLQRLGHRTDLAANGQEVLRALENQSCDLVLMDIQMPKMDGIEATRLIRSRWPQGPKIIAITSFDPEFCREQCFSAGVDDFINKPIRMNELDAAIDRNMSLSSSKSGPLLFQPI</sequence>
<dbReference type="PROSITE" id="PS50110">
    <property type="entry name" value="RESPONSE_REGULATORY"/>
    <property type="match status" value="1"/>
</dbReference>
<dbReference type="AlphaFoldDB" id="A0A0W8F9G0"/>
<organism evidence="4">
    <name type="scientific">hydrocarbon metagenome</name>
    <dbReference type="NCBI Taxonomy" id="938273"/>
    <lineage>
        <taxon>unclassified sequences</taxon>
        <taxon>metagenomes</taxon>
        <taxon>ecological metagenomes</taxon>
    </lineage>
</organism>
<dbReference type="GO" id="GO:0016301">
    <property type="term" value="F:kinase activity"/>
    <property type="evidence" value="ECO:0007669"/>
    <property type="project" value="UniProtKB-KW"/>
</dbReference>
<dbReference type="InterPro" id="IPR001789">
    <property type="entry name" value="Sig_transdc_resp-reg_receiver"/>
</dbReference>
<dbReference type="GO" id="GO:0000160">
    <property type="term" value="P:phosphorelay signal transduction system"/>
    <property type="evidence" value="ECO:0007669"/>
    <property type="project" value="UniProtKB-KW"/>
</dbReference>
<reference evidence="4" key="1">
    <citation type="journal article" date="2015" name="Proc. Natl. Acad. Sci. U.S.A.">
        <title>Networks of energetic and metabolic interactions define dynamics in microbial communities.</title>
        <authorList>
            <person name="Embree M."/>
            <person name="Liu J.K."/>
            <person name="Al-Bassam M.M."/>
            <person name="Zengler K."/>
        </authorList>
    </citation>
    <scope>NUCLEOTIDE SEQUENCE</scope>
</reference>
<dbReference type="PANTHER" id="PTHR45339">
    <property type="entry name" value="HYBRID SIGNAL TRANSDUCTION HISTIDINE KINASE J"/>
    <property type="match status" value="1"/>
</dbReference>
<evidence type="ECO:0000256" key="1">
    <source>
        <dbReference type="ARBA" id="ARBA00022553"/>
    </source>
</evidence>
<accession>A0A0W8F9G0</accession>
<comment type="caution">
    <text evidence="4">The sequence shown here is derived from an EMBL/GenBank/DDBJ whole genome shotgun (WGS) entry which is preliminary data.</text>
</comment>
<evidence type="ECO:0000256" key="2">
    <source>
        <dbReference type="ARBA" id="ARBA00023012"/>
    </source>
</evidence>
<dbReference type="SMART" id="SM00448">
    <property type="entry name" value="REC"/>
    <property type="match status" value="1"/>
</dbReference>
<evidence type="ECO:0000259" key="3">
    <source>
        <dbReference type="PROSITE" id="PS50110"/>
    </source>
</evidence>
<evidence type="ECO:0000313" key="4">
    <source>
        <dbReference type="EMBL" id="KUG17495.1"/>
    </source>
</evidence>
<gene>
    <name evidence="4" type="ORF">ASZ90_012814</name>
</gene>
<dbReference type="InterPro" id="IPR011006">
    <property type="entry name" value="CheY-like_superfamily"/>
</dbReference>
<feature type="domain" description="Response regulatory" evidence="3">
    <location>
        <begin position="8"/>
        <end position="123"/>
    </location>
</feature>
<keyword evidence="1" id="KW-0597">Phosphoprotein</keyword>
<dbReference type="SUPFAM" id="SSF52172">
    <property type="entry name" value="CheY-like"/>
    <property type="match status" value="1"/>
</dbReference>
<keyword evidence="2" id="KW-0902">Two-component regulatory system</keyword>